<dbReference type="AlphaFoldDB" id="A0A553ZXT2"/>
<evidence type="ECO:0000256" key="1">
    <source>
        <dbReference type="SAM" id="Phobius"/>
    </source>
</evidence>
<dbReference type="RefSeq" id="WP_143849147.1">
    <property type="nucleotide sequence ID" value="NZ_VLXZ01000007.1"/>
</dbReference>
<evidence type="ECO:0000313" key="3">
    <source>
        <dbReference type="Proteomes" id="UP000318521"/>
    </source>
</evidence>
<feature type="transmembrane region" description="Helical" evidence="1">
    <location>
        <begin position="130"/>
        <end position="149"/>
    </location>
</feature>
<dbReference type="SUPFAM" id="SSF158560">
    <property type="entry name" value="BH3980-like"/>
    <property type="match status" value="1"/>
</dbReference>
<accession>A0A553ZXT2</accession>
<dbReference type="OrthoDB" id="2842853at2"/>
<evidence type="ECO:0000313" key="2">
    <source>
        <dbReference type="EMBL" id="TSB46253.1"/>
    </source>
</evidence>
<comment type="caution">
    <text evidence="2">The sequence shown here is derived from an EMBL/GenBank/DDBJ whole genome shotgun (WGS) entry which is preliminary data.</text>
</comment>
<sequence>MGKDSYETYAKEVDLLHAQDQMMIEKVRKYLLTKQLSEALSRKLLSTFQSQLIRARQENKDIHEVFGDINMYCDREIGFLESTIWRTNLLSMIRTGFFIVSFFFLLQAAVYLISLAVYGNSGATLKHVSILPLLIFAVLGYGGLALLVYVHTNSHKLRRPWVWKVSGWLSLLAGTGLFMASMSLWDDLLMIPINATTSLAIALSTFLLYKWMMSPLKKIQSNRTVEHNQSN</sequence>
<dbReference type="Proteomes" id="UP000318521">
    <property type="component" value="Unassembled WGS sequence"/>
</dbReference>
<dbReference type="EMBL" id="VLXZ01000007">
    <property type="protein sequence ID" value="TSB46253.1"/>
    <property type="molecule type" value="Genomic_DNA"/>
</dbReference>
<keyword evidence="1" id="KW-0472">Membrane</keyword>
<evidence type="ECO:0008006" key="4">
    <source>
        <dbReference type="Google" id="ProtNLM"/>
    </source>
</evidence>
<keyword evidence="1" id="KW-0812">Transmembrane</keyword>
<keyword evidence="3" id="KW-1185">Reference proteome</keyword>
<name>A0A553ZXT2_9BACI</name>
<proteinExistence type="predicted"/>
<feature type="transmembrane region" description="Helical" evidence="1">
    <location>
        <begin position="161"/>
        <end position="182"/>
    </location>
</feature>
<feature type="transmembrane region" description="Helical" evidence="1">
    <location>
        <begin position="188"/>
        <end position="209"/>
    </location>
</feature>
<organism evidence="2 3">
    <name type="scientific">Alkalicoccobacillus porphyridii</name>
    <dbReference type="NCBI Taxonomy" id="2597270"/>
    <lineage>
        <taxon>Bacteria</taxon>
        <taxon>Bacillati</taxon>
        <taxon>Bacillota</taxon>
        <taxon>Bacilli</taxon>
        <taxon>Bacillales</taxon>
        <taxon>Bacillaceae</taxon>
        <taxon>Alkalicoccobacillus</taxon>
    </lineage>
</organism>
<keyword evidence="1" id="KW-1133">Transmembrane helix</keyword>
<gene>
    <name evidence="2" type="ORF">FN960_12905</name>
</gene>
<reference evidence="2 3" key="1">
    <citation type="submission" date="2019-07" db="EMBL/GenBank/DDBJ databases">
        <authorList>
            <person name="Park Y.J."/>
            <person name="Jeong S.E."/>
            <person name="Jung H.S."/>
        </authorList>
    </citation>
    <scope>NUCLEOTIDE SEQUENCE [LARGE SCALE GENOMIC DNA]</scope>
    <source>
        <strain evidence="3">P16(2019)</strain>
    </source>
</reference>
<protein>
    <recommendedName>
        <fullName evidence="4">DUF1129 domain-containing protein</fullName>
    </recommendedName>
</protein>
<feature type="transmembrane region" description="Helical" evidence="1">
    <location>
        <begin position="96"/>
        <end position="118"/>
    </location>
</feature>